<accession>A0A8S4AJA9</accession>
<evidence type="ECO:0000313" key="2">
    <source>
        <dbReference type="Proteomes" id="UP000677803"/>
    </source>
</evidence>
<dbReference type="Proteomes" id="UP000677803">
    <property type="component" value="Unassembled WGS sequence"/>
</dbReference>
<dbReference type="EMBL" id="CAJRST010000002">
    <property type="protein sequence ID" value="CAG5860986.1"/>
    <property type="molecule type" value="Genomic_DNA"/>
</dbReference>
<protein>
    <submittedName>
        <fullName evidence="1">(Atlantic silverside) hypothetical protein</fullName>
    </submittedName>
</protein>
<reference evidence="1" key="1">
    <citation type="submission" date="2021-05" db="EMBL/GenBank/DDBJ databases">
        <authorList>
            <person name="Tigano A."/>
        </authorList>
    </citation>
    <scope>NUCLEOTIDE SEQUENCE</scope>
</reference>
<comment type="caution">
    <text evidence="1">The sequence shown here is derived from an EMBL/GenBank/DDBJ whole genome shotgun (WGS) entry which is preliminary data.</text>
</comment>
<gene>
    <name evidence="1" type="ORF">MMEN_LOCUS912</name>
</gene>
<keyword evidence="2" id="KW-1185">Reference proteome</keyword>
<evidence type="ECO:0000313" key="1">
    <source>
        <dbReference type="EMBL" id="CAG5860986.1"/>
    </source>
</evidence>
<proteinExistence type="predicted"/>
<feature type="non-terminal residue" evidence="1">
    <location>
        <position position="263"/>
    </location>
</feature>
<sequence length="263" mass="28496">MTIRNTCVVLHSALNKRCTHALRASGFTRRAGWPAHCCLTVRPAPVRAGEQRGGSRCPAPQICCQEGARLRLSWTTPHNGCQIPGRWDEFMGCRTSAGPPVAYLMALCRKQHVVAKDALEKTAQKYLVSSSQSSSSDVKPVPASGDTSVLSVSMEDARPAKCPRCDSKVQQDTHTSCEGAVGRLPPAAVDRVMRGPYAGSVFSQPIRVWQKCLPFDKPPLDNSRPCGKLRTENVSPHAAREGGAHQCSSGWVEKKHLGGIFEP</sequence>
<organism evidence="1 2">
    <name type="scientific">Menidia menidia</name>
    <name type="common">Atlantic silverside</name>
    <dbReference type="NCBI Taxonomy" id="238744"/>
    <lineage>
        <taxon>Eukaryota</taxon>
        <taxon>Metazoa</taxon>
        <taxon>Chordata</taxon>
        <taxon>Craniata</taxon>
        <taxon>Vertebrata</taxon>
        <taxon>Euteleostomi</taxon>
        <taxon>Actinopterygii</taxon>
        <taxon>Neopterygii</taxon>
        <taxon>Teleostei</taxon>
        <taxon>Neoteleostei</taxon>
        <taxon>Acanthomorphata</taxon>
        <taxon>Ovalentaria</taxon>
        <taxon>Atherinomorphae</taxon>
        <taxon>Atheriniformes</taxon>
        <taxon>Atherinopsidae</taxon>
        <taxon>Menidiinae</taxon>
        <taxon>Menidia</taxon>
    </lineage>
</organism>
<name>A0A8S4AJA9_9TELE</name>
<dbReference type="AlphaFoldDB" id="A0A8S4AJA9"/>